<dbReference type="EMBL" id="BNAB01000006">
    <property type="protein sequence ID" value="GHE01386.1"/>
    <property type="molecule type" value="Genomic_DNA"/>
</dbReference>
<reference evidence="2 3" key="2">
    <citation type="submission" date="2016-10" db="EMBL/GenBank/DDBJ databases">
        <authorList>
            <person name="Varghese N."/>
            <person name="Submissions S."/>
        </authorList>
    </citation>
    <scope>NUCLEOTIDE SEQUENCE [LARGE SCALE GENOMIC DNA]</scope>
    <source>
        <strain evidence="2 3">DSM 24802</strain>
    </source>
</reference>
<reference evidence="1" key="1">
    <citation type="journal article" date="2014" name="Int. J. Syst. Evol. Microbiol.">
        <title>Complete genome sequence of Corynebacterium casei LMG S-19264T (=DSM 44701T), isolated from a smear-ripened cheese.</title>
        <authorList>
            <consortium name="US DOE Joint Genome Institute (JGI-PGF)"/>
            <person name="Walter F."/>
            <person name="Albersmeier A."/>
            <person name="Kalinowski J."/>
            <person name="Ruckert C."/>
        </authorList>
    </citation>
    <scope>NUCLEOTIDE SEQUENCE</scope>
    <source>
        <strain evidence="1">CGMCC 1.10859</strain>
    </source>
</reference>
<accession>A0AAN5A032</accession>
<sequence length="180" mass="18500">MPSLITTSALQGLVPVRHGALALTDATPARITSVAPFKGREADVAQALKPLGLRFAAPNQVVEAAAGRCVWTGPGQAFLIDADPAPLTGLAALTDQSDGWVGLRLSGPGAEDALARLIPIDLRPQVFGAGSAARAPVGHMLSVVMRAPEGIEMLLFRSMARAAVHEIGVAMAALAARQQA</sequence>
<name>A0AAN5A032_9RHOB</name>
<comment type="caution">
    <text evidence="1">The sequence shown here is derived from an EMBL/GenBank/DDBJ whole genome shotgun (WGS) entry which is preliminary data.</text>
</comment>
<keyword evidence="3" id="KW-1185">Reference proteome</keyword>
<gene>
    <name evidence="1" type="ORF">GCM10008024_16650</name>
    <name evidence="2" type="ORF">SAMN05444006_107127</name>
</gene>
<dbReference type="InterPro" id="IPR027266">
    <property type="entry name" value="TrmE/GcvT-like"/>
</dbReference>
<proteinExistence type="predicted"/>
<dbReference type="Gene3D" id="3.30.1360.120">
    <property type="entry name" value="Probable tRNA modification gtpase trme, domain 1"/>
    <property type="match status" value="1"/>
</dbReference>
<reference evidence="1" key="3">
    <citation type="submission" date="2023-06" db="EMBL/GenBank/DDBJ databases">
        <authorList>
            <person name="Sun Q."/>
            <person name="Zhou Y."/>
        </authorList>
    </citation>
    <scope>NUCLEOTIDE SEQUENCE</scope>
    <source>
        <strain evidence="1">CGMCC 1.10859</strain>
    </source>
</reference>
<evidence type="ECO:0000313" key="4">
    <source>
        <dbReference type="Proteomes" id="UP000634647"/>
    </source>
</evidence>
<evidence type="ECO:0000313" key="2">
    <source>
        <dbReference type="EMBL" id="SDW85886.1"/>
    </source>
</evidence>
<dbReference type="RefSeq" id="WP_051646164.1">
    <property type="nucleotide sequence ID" value="NZ_BNAB01000006.1"/>
</dbReference>
<dbReference type="SUPFAM" id="SSF103025">
    <property type="entry name" value="Folate-binding domain"/>
    <property type="match status" value="1"/>
</dbReference>
<dbReference type="Proteomes" id="UP000634647">
    <property type="component" value="Unassembled WGS sequence"/>
</dbReference>
<evidence type="ECO:0000313" key="3">
    <source>
        <dbReference type="Proteomes" id="UP000199541"/>
    </source>
</evidence>
<organism evidence="1 4">
    <name type="scientific">Allgaiera indica</name>
    <dbReference type="NCBI Taxonomy" id="765699"/>
    <lineage>
        <taxon>Bacteria</taxon>
        <taxon>Pseudomonadati</taxon>
        <taxon>Pseudomonadota</taxon>
        <taxon>Alphaproteobacteria</taxon>
        <taxon>Rhodobacterales</taxon>
        <taxon>Paracoccaceae</taxon>
        <taxon>Allgaiera</taxon>
    </lineage>
</organism>
<protein>
    <submittedName>
        <fullName evidence="2">Sarcosine oxidase subunit gamma</fullName>
    </submittedName>
</protein>
<dbReference type="EMBL" id="FNOB01000007">
    <property type="protein sequence ID" value="SDW85886.1"/>
    <property type="molecule type" value="Genomic_DNA"/>
</dbReference>
<dbReference type="AlphaFoldDB" id="A0AAN5A032"/>
<evidence type="ECO:0000313" key="1">
    <source>
        <dbReference type="EMBL" id="GHE01386.1"/>
    </source>
</evidence>
<dbReference type="Proteomes" id="UP000199541">
    <property type="component" value="Unassembled WGS sequence"/>
</dbReference>